<dbReference type="EMBL" id="CM001439">
    <property type="protein sequence ID" value="EHR50252.1"/>
    <property type="molecule type" value="Genomic_DNA"/>
</dbReference>
<feature type="transmembrane region" description="Helical" evidence="2">
    <location>
        <begin position="254"/>
        <end position="275"/>
    </location>
</feature>
<evidence type="ECO:0000256" key="2">
    <source>
        <dbReference type="SAM" id="Phobius"/>
    </source>
</evidence>
<dbReference type="STRING" id="882083.SacmaDRAFT_1996"/>
<organism evidence="3 4">
    <name type="scientific">Saccharomonospora marina XMU15</name>
    <dbReference type="NCBI Taxonomy" id="882083"/>
    <lineage>
        <taxon>Bacteria</taxon>
        <taxon>Bacillati</taxon>
        <taxon>Actinomycetota</taxon>
        <taxon>Actinomycetes</taxon>
        <taxon>Pseudonocardiales</taxon>
        <taxon>Pseudonocardiaceae</taxon>
        <taxon>Saccharomonospora</taxon>
    </lineage>
</organism>
<dbReference type="HOGENOM" id="CLU_045686_2_0_11"/>
<reference evidence="3 4" key="1">
    <citation type="journal article" date="2012" name="Stand. Genomic Sci.">
        <title>Genome sequence of the ocean sediment bacterium Saccharomonospora marina type strain (XMU15(T)).</title>
        <authorList>
            <person name="Klenk H.P."/>
            <person name="Lu M."/>
            <person name="Lucas S."/>
            <person name="Lapidus A."/>
            <person name="Copeland A."/>
            <person name="Pitluck S."/>
            <person name="Goodwin L.A."/>
            <person name="Han C."/>
            <person name="Tapia R."/>
            <person name="Brambilla E.M."/>
            <person name="Potter G."/>
            <person name="Land M."/>
            <person name="Ivanova N."/>
            <person name="Rohde M."/>
            <person name="Goker M."/>
            <person name="Detter J.C."/>
            <person name="Li W.J."/>
            <person name="Kyrpides N.C."/>
            <person name="Woyke T."/>
        </authorList>
    </citation>
    <scope>NUCLEOTIDE SEQUENCE [LARGE SCALE GENOMIC DNA]</scope>
    <source>
        <strain evidence="3 4">XMU15</strain>
    </source>
</reference>
<evidence type="ECO:0000313" key="3">
    <source>
        <dbReference type="EMBL" id="EHR50252.1"/>
    </source>
</evidence>
<keyword evidence="2" id="KW-0812">Transmembrane</keyword>
<accession>H5X8F6</accession>
<sequence>MTTSLRDRDRSSGSERADRSTDNPLPSLLTGWLVPAGNLAGFAMRTLRELFRRPFQWREAFDQAWFVIRVSLLPACAITIPFGATFSLQVGALLQQLGGQSNIGAAAVLANVQQVAPVATVLVVAGAGGSAVCADLGSRKIREELDAMRVMGISPIQRLVVPRVVAMTLVAVLLNVIVAAVGILGSYLYVVFAAGGSGGVFLRSATALTDLPDLYVGLVKAALFGLIAGIVAAYQGINAKGGPKGVGDAVNQSVIVSFVLLFIVNAVLTGLYYQLVPPKGF</sequence>
<keyword evidence="2" id="KW-1133">Transmembrane helix</keyword>
<name>H5X8F6_9PSEU</name>
<feature type="transmembrane region" description="Helical" evidence="2">
    <location>
        <begin position="64"/>
        <end position="84"/>
    </location>
</feature>
<keyword evidence="2" id="KW-0472">Membrane</keyword>
<dbReference type="AlphaFoldDB" id="H5X8F6"/>
<dbReference type="InterPro" id="IPR030802">
    <property type="entry name" value="Permease_MalE"/>
</dbReference>
<dbReference type="GO" id="GO:0043190">
    <property type="term" value="C:ATP-binding cassette (ABC) transporter complex"/>
    <property type="evidence" value="ECO:0007669"/>
    <property type="project" value="InterPro"/>
</dbReference>
<protein>
    <submittedName>
        <fullName evidence="3">ABC-type transport system involved in resistance to organic solvents, permease component</fullName>
    </submittedName>
</protein>
<keyword evidence="4" id="KW-1185">Reference proteome</keyword>
<proteinExistence type="predicted"/>
<gene>
    <name evidence="3" type="ORF">SacmaDRAFT_1996</name>
</gene>
<dbReference type="OrthoDB" id="5243306at2"/>
<feature type="transmembrane region" description="Helical" evidence="2">
    <location>
        <begin position="214"/>
        <end position="234"/>
    </location>
</feature>
<evidence type="ECO:0000256" key="1">
    <source>
        <dbReference type="SAM" id="MobiDB-lite"/>
    </source>
</evidence>
<feature type="region of interest" description="Disordered" evidence="1">
    <location>
        <begin position="1"/>
        <end position="23"/>
    </location>
</feature>
<dbReference type="GO" id="GO:0005548">
    <property type="term" value="F:phospholipid transporter activity"/>
    <property type="evidence" value="ECO:0007669"/>
    <property type="project" value="TreeGrafter"/>
</dbReference>
<dbReference type="Proteomes" id="UP000004926">
    <property type="component" value="Chromosome"/>
</dbReference>
<dbReference type="PANTHER" id="PTHR30188">
    <property type="entry name" value="ABC TRANSPORTER PERMEASE PROTEIN-RELATED"/>
    <property type="match status" value="1"/>
</dbReference>
<dbReference type="PANTHER" id="PTHR30188:SF4">
    <property type="entry name" value="PROTEIN TRIGALACTOSYLDIACYLGLYCEROL 1, CHLOROPLASTIC"/>
    <property type="match status" value="1"/>
</dbReference>
<evidence type="ECO:0000313" key="4">
    <source>
        <dbReference type="Proteomes" id="UP000004926"/>
    </source>
</evidence>
<dbReference type="eggNOG" id="COG0767">
    <property type="taxonomic scope" value="Bacteria"/>
</dbReference>
<dbReference type="Pfam" id="PF02405">
    <property type="entry name" value="MlaE"/>
    <property type="match status" value="1"/>
</dbReference>
<feature type="compositionally biased region" description="Basic and acidic residues" evidence="1">
    <location>
        <begin position="1"/>
        <end position="21"/>
    </location>
</feature>